<name>A0AA37V516_9BACT</name>
<protein>
    <recommendedName>
        <fullName evidence="4">Lipoprotein</fullName>
    </recommendedName>
</protein>
<keyword evidence="3" id="KW-1185">Reference proteome</keyword>
<sequence length="208" mass="21057">MPDRHSGAARALLLVALLSACGGGDKPSAEDSSAAADSAASAAAAAPTPEAPAAAPANDASAPLTVADIDRWQKGMAAELKAVQDAGAQLKAAKTGNDTLTAMMGANETATRAAGASAAGLDESRYGFIASELSALTMVLAPVEADFEAGKMPAAMVQSMQQERDRQAAQVTPKYPPDVVEALKPRAAELRKQQMTLVGWRVKAAGAA</sequence>
<dbReference type="Proteomes" id="UP001161325">
    <property type="component" value="Unassembled WGS sequence"/>
</dbReference>
<dbReference type="AlphaFoldDB" id="A0AA37V516"/>
<dbReference type="RefSeq" id="WP_284347967.1">
    <property type="nucleotide sequence ID" value="NZ_BRXS01000001.1"/>
</dbReference>
<reference evidence="2" key="1">
    <citation type="submission" date="2022-08" db="EMBL/GenBank/DDBJ databases">
        <title>Draft genome sequencing of Roseisolibacter agri AW1220.</title>
        <authorList>
            <person name="Tobiishi Y."/>
            <person name="Tonouchi A."/>
        </authorList>
    </citation>
    <scope>NUCLEOTIDE SEQUENCE</scope>
    <source>
        <strain evidence="2">AW1220</strain>
    </source>
</reference>
<dbReference type="EMBL" id="BRXS01000001">
    <property type="protein sequence ID" value="GLC23531.1"/>
    <property type="molecule type" value="Genomic_DNA"/>
</dbReference>
<feature type="region of interest" description="Disordered" evidence="1">
    <location>
        <begin position="25"/>
        <end position="60"/>
    </location>
</feature>
<organism evidence="2 3">
    <name type="scientific">Roseisolibacter agri</name>
    <dbReference type="NCBI Taxonomy" id="2014610"/>
    <lineage>
        <taxon>Bacteria</taxon>
        <taxon>Pseudomonadati</taxon>
        <taxon>Gemmatimonadota</taxon>
        <taxon>Gemmatimonadia</taxon>
        <taxon>Gemmatimonadales</taxon>
        <taxon>Gemmatimonadaceae</taxon>
        <taxon>Roseisolibacter</taxon>
    </lineage>
</organism>
<gene>
    <name evidence="2" type="ORF">rosag_00440</name>
</gene>
<dbReference type="PROSITE" id="PS51257">
    <property type="entry name" value="PROKAR_LIPOPROTEIN"/>
    <property type="match status" value="1"/>
</dbReference>
<evidence type="ECO:0000313" key="3">
    <source>
        <dbReference type="Proteomes" id="UP001161325"/>
    </source>
</evidence>
<accession>A0AA37V516</accession>
<comment type="caution">
    <text evidence="2">The sequence shown here is derived from an EMBL/GenBank/DDBJ whole genome shotgun (WGS) entry which is preliminary data.</text>
</comment>
<evidence type="ECO:0000256" key="1">
    <source>
        <dbReference type="SAM" id="MobiDB-lite"/>
    </source>
</evidence>
<feature type="compositionally biased region" description="Low complexity" evidence="1">
    <location>
        <begin position="30"/>
        <end position="60"/>
    </location>
</feature>
<evidence type="ECO:0000313" key="2">
    <source>
        <dbReference type="EMBL" id="GLC23531.1"/>
    </source>
</evidence>
<proteinExistence type="predicted"/>
<evidence type="ECO:0008006" key="4">
    <source>
        <dbReference type="Google" id="ProtNLM"/>
    </source>
</evidence>